<proteinExistence type="predicted"/>
<dbReference type="RefSeq" id="WP_363800145.1">
    <property type="nucleotide sequence ID" value="NZ_CP159925.1"/>
</dbReference>
<name>A0AAU8MW97_9GAMM</name>
<dbReference type="Pfam" id="PF13340">
    <property type="entry name" value="DUF4096"/>
    <property type="match status" value="1"/>
</dbReference>
<protein>
    <submittedName>
        <fullName evidence="2">Transposase</fullName>
    </submittedName>
</protein>
<evidence type="ECO:0000259" key="1">
    <source>
        <dbReference type="Pfam" id="PF13340"/>
    </source>
</evidence>
<reference evidence="2" key="1">
    <citation type="submission" date="2024-06" db="EMBL/GenBank/DDBJ databases">
        <authorList>
            <person name="Li S."/>
        </authorList>
    </citation>
    <scope>NUCLEOTIDE SEQUENCE</scope>
    <source>
        <strain evidence="2">SR10</strain>
    </source>
</reference>
<dbReference type="PANTHER" id="PTHR46637:SF1">
    <property type="entry name" value="BLL5188 PROTEIN"/>
    <property type="match status" value="1"/>
</dbReference>
<organism evidence="2">
    <name type="scientific">Lysobacter firmicutimachus</name>
    <dbReference type="NCBI Taxonomy" id="1792846"/>
    <lineage>
        <taxon>Bacteria</taxon>
        <taxon>Pseudomonadati</taxon>
        <taxon>Pseudomonadota</taxon>
        <taxon>Gammaproteobacteria</taxon>
        <taxon>Lysobacterales</taxon>
        <taxon>Lysobacteraceae</taxon>
        <taxon>Lysobacter</taxon>
    </lineage>
</organism>
<feature type="domain" description="Insertion element IS402-like" evidence="1">
    <location>
        <begin position="16"/>
        <end position="87"/>
    </location>
</feature>
<dbReference type="PANTHER" id="PTHR46637">
    <property type="entry name" value="TIS1421-TRANSPOSASE PROTEIN A"/>
    <property type="match status" value="1"/>
</dbReference>
<evidence type="ECO:0000313" key="2">
    <source>
        <dbReference type="EMBL" id="XCO76871.1"/>
    </source>
</evidence>
<accession>A0AAU8MW97</accession>
<dbReference type="InterPro" id="IPR052909">
    <property type="entry name" value="Transposase_6_like"/>
</dbReference>
<dbReference type="AlphaFoldDB" id="A0AAU8MW97"/>
<dbReference type="EMBL" id="CP159925">
    <property type="protein sequence ID" value="XCO76871.1"/>
    <property type="molecule type" value="Genomic_DNA"/>
</dbReference>
<gene>
    <name evidence="2" type="ORF">ABU614_08835</name>
</gene>
<sequence>MSKGITTEQCAEMVCDLDWQKISLALPPNLSTRAKNSSQKYRRFVEAVVWVACNRAFWSELPRAYGPWRSIYVRYMRWFKAGIWTTVDRTLDADSACGTALRSMLDDQLHAQQRRRLRVERKTPASAVRPREDAPLL</sequence>
<dbReference type="InterPro" id="IPR025161">
    <property type="entry name" value="IS402-like_dom"/>
</dbReference>